<evidence type="ECO:0000313" key="1">
    <source>
        <dbReference type="EMBL" id="KAF2555617.1"/>
    </source>
</evidence>
<evidence type="ECO:0000313" key="2">
    <source>
        <dbReference type="Proteomes" id="UP000712281"/>
    </source>
</evidence>
<protein>
    <submittedName>
        <fullName evidence="1">Uncharacterized protein</fullName>
    </submittedName>
</protein>
<dbReference type="Proteomes" id="UP000712281">
    <property type="component" value="Unassembled WGS sequence"/>
</dbReference>
<comment type="caution">
    <text evidence="1">The sequence shown here is derived from an EMBL/GenBank/DDBJ whole genome shotgun (WGS) entry which is preliminary data.</text>
</comment>
<name>A0A8S9HG10_BRACR</name>
<gene>
    <name evidence="1" type="ORF">F2Q68_00016364</name>
</gene>
<sequence>MHFQHRGTLVNTVVCGSWMWKNDSVKGLIMLIHDPFVKDLFSLTLQKDWKNRALLSVYTEVNTVVCGSWMWKNDSVKGLIRLIHDPFSLTLQKDWKNRALLSVYTEINLIIEPVKACVSGGVICCEEGKGDMENVFHIVTTIAAMPVMPKLKDYNGAHVEV</sequence>
<dbReference type="AlphaFoldDB" id="A0A8S9HG10"/>
<organism evidence="1 2">
    <name type="scientific">Brassica cretica</name>
    <name type="common">Mustard</name>
    <dbReference type="NCBI Taxonomy" id="69181"/>
    <lineage>
        <taxon>Eukaryota</taxon>
        <taxon>Viridiplantae</taxon>
        <taxon>Streptophyta</taxon>
        <taxon>Embryophyta</taxon>
        <taxon>Tracheophyta</taxon>
        <taxon>Spermatophyta</taxon>
        <taxon>Magnoliopsida</taxon>
        <taxon>eudicotyledons</taxon>
        <taxon>Gunneridae</taxon>
        <taxon>Pentapetalae</taxon>
        <taxon>rosids</taxon>
        <taxon>malvids</taxon>
        <taxon>Brassicales</taxon>
        <taxon>Brassicaceae</taxon>
        <taxon>Brassiceae</taxon>
        <taxon>Brassica</taxon>
    </lineage>
</organism>
<dbReference type="EMBL" id="QGKW02001940">
    <property type="protein sequence ID" value="KAF2555617.1"/>
    <property type="molecule type" value="Genomic_DNA"/>
</dbReference>
<reference evidence="1" key="1">
    <citation type="submission" date="2019-12" db="EMBL/GenBank/DDBJ databases">
        <title>Genome sequencing and annotation of Brassica cretica.</title>
        <authorList>
            <person name="Studholme D.J."/>
            <person name="Sarris P.F."/>
        </authorList>
    </citation>
    <scope>NUCLEOTIDE SEQUENCE</scope>
    <source>
        <strain evidence="1">PFS-001/15</strain>
        <tissue evidence="1">Leaf</tissue>
    </source>
</reference>
<proteinExistence type="predicted"/>
<accession>A0A8S9HG10</accession>